<organism evidence="1 2">
    <name type="scientific">Grifola frondosa</name>
    <name type="common">Maitake</name>
    <name type="synonym">Polyporus frondosus</name>
    <dbReference type="NCBI Taxonomy" id="5627"/>
    <lineage>
        <taxon>Eukaryota</taxon>
        <taxon>Fungi</taxon>
        <taxon>Dikarya</taxon>
        <taxon>Basidiomycota</taxon>
        <taxon>Agaricomycotina</taxon>
        <taxon>Agaricomycetes</taxon>
        <taxon>Polyporales</taxon>
        <taxon>Grifolaceae</taxon>
        <taxon>Grifola</taxon>
    </lineage>
</organism>
<dbReference type="EMBL" id="LUGG01000031">
    <property type="protein sequence ID" value="OBZ66517.1"/>
    <property type="molecule type" value="Genomic_DNA"/>
</dbReference>
<keyword evidence="2" id="KW-1185">Reference proteome</keyword>
<dbReference type="Proteomes" id="UP000092993">
    <property type="component" value="Unassembled WGS sequence"/>
</dbReference>
<accession>A0A1C7LR31</accession>
<evidence type="ECO:0000313" key="2">
    <source>
        <dbReference type="Proteomes" id="UP000092993"/>
    </source>
</evidence>
<dbReference type="AlphaFoldDB" id="A0A1C7LR31"/>
<evidence type="ECO:0000313" key="1">
    <source>
        <dbReference type="EMBL" id="OBZ66517.1"/>
    </source>
</evidence>
<gene>
    <name evidence="1" type="ORF">A0H81_13538</name>
</gene>
<dbReference type="OrthoDB" id="2210012at2759"/>
<reference evidence="1 2" key="1">
    <citation type="submission" date="2016-03" db="EMBL/GenBank/DDBJ databases">
        <title>Whole genome sequencing of Grifola frondosa 9006-11.</title>
        <authorList>
            <person name="Min B."/>
            <person name="Park H."/>
            <person name="Kim J.-G."/>
            <person name="Cho H."/>
            <person name="Oh Y.-L."/>
            <person name="Kong W.-S."/>
            <person name="Choi I.-G."/>
        </authorList>
    </citation>
    <scope>NUCLEOTIDE SEQUENCE [LARGE SCALE GENOMIC DNA]</scope>
    <source>
        <strain evidence="1 2">9006-11</strain>
    </source>
</reference>
<proteinExistence type="predicted"/>
<protein>
    <submittedName>
        <fullName evidence="1">Uncharacterized protein</fullName>
    </submittedName>
</protein>
<name>A0A1C7LR31_GRIFR</name>
<comment type="caution">
    <text evidence="1">The sequence shown here is derived from an EMBL/GenBank/DDBJ whole genome shotgun (WGS) entry which is preliminary data.</text>
</comment>
<sequence>MSRAYFLALRTRQRNKKKRGCMARLRKYTIGLHIQAYSYSTAARARWRVPKVAMEEMGIVRAESLFSFGEICEGQKDLKERFVGGKAIKFRKRGAWGIRSRDEKQRLERNQWVHLEIQIPNYRVLVQARPCINHFAFPLASPRSFVSIVLSRPSLHPRPPSRCLPHHGRCSRPQLVLTCNRHIDSDENAPYCSRECLSLDKPSTSLLTSTLMPPPVELARVRTTRSSTLKTSRMSALGFMRGRGKFLQAHPSKLATTPAPPCVTKAAPPPPRMPPSLFMTKTDPAPPQPSRPIFTPQKSVPTLLSSATASATSLTTGSSSLSIITPPSVSEVDASHAVPSSLHSANLIGAITARFRTWTTSAVQKDSRREATVTRRPTWGTESLESDSDYAVVDVPQKPHSRTHPCLYADIRLPKSRLALEEKGVQLPPAALREKMDDSPLPSVTSSRRELLARRPSCLSRPGARCLVLFRDLPSPYRRLLSSCMYSVSAAPPALFRDVEDWPILVPGDRRFSLKRWLLPGYPLCTRTCT</sequence>